<dbReference type="GO" id="GO:0016616">
    <property type="term" value="F:oxidoreductase activity, acting on the CH-OH group of donors, NAD or NADP as acceptor"/>
    <property type="evidence" value="ECO:0007669"/>
    <property type="project" value="TreeGrafter"/>
</dbReference>
<protein>
    <submittedName>
        <fullName evidence="3">Unannotated protein</fullName>
    </submittedName>
</protein>
<dbReference type="PANTHER" id="PTHR42760">
    <property type="entry name" value="SHORT-CHAIN DEHYDROGENASES/REDUCTASES FAMILY MEMBER"/>
    <property type="match status" value="1"/>
</dbReference>
<reference evidence="3" key="1">
    <citation type="submission" date="2020-05" db="EMBL/GenBank/DDBJ databases">
        <authorList>
            <person name="Chiriac C."/>
            <person name="Salcher M."/>
            <person name="Ghai R."/>
            <person name="Kavagutti S V."/>
        </authorList>
    </citation>
    <scope>NUCLEOTIDE SEQUENCE</scope>
</reference>
<dbReference type="FunFam" id="3.40.50.720:FF:000084">
    <property type="entry name" value="Short-chain dehydrogenase reductase"/>
    <property type="match status" value="1"/>
</dbReference>
<evidence type="ECO:0000256" key="1">
    <source>
        <dbReference type="ARBA" id="ARBA00006484"/>
    </source>
</evidence>
<name>A0A6J6GEX9_9ZZZZ</name>
<evidence type="ECO:0000313" key="3">
    <source>
        <dbReference type="EMBL" id="CAB4599846.1"/>
    </source>
</evidence>
<keyword evidence="2" id="KW-0560">Oxidoreductase</keyword>
<dbReference type="EMBL" id="CAEZUG010000077">
    <property type="protein sequence ID" value="CAB4599846.1"/>
    <property type="molecule type" value="Genomic_DNA"/>
</dbReference>
<sequence>MLKSLSLAGSRALVTGSGSGIGRQIALGFAEAGAEVILVGRRLDALERTAALIKSEHKKDAVLISADITTEGGITKIAKDAGRVDVLCNNAGASDYGPWQSISMEKWRNTFAVNVDAPFRLCQVFAPSMMERGFGRIINIGSVYGGMGGNPALYPGMDWDIAPYFASKHAVHGITHYLAPRLALHGTTINTLSPGGFAGSEMNEQAGAGGEAMLNAFYDAVPMRRLGGPDDISAAAVFLASIGSKYMTGQNLTIDGGWSIW</sequence>
<dbReference type="Gene3D" id="3.40.50.720">
    <property type="entry name" value="NAD(P)-binding Rossmann-like Domain"/>
    <property type="match status" value="1"/>
</dbReference>
<dbReference type="InterPro" id="IPR036291">
    <property type="entry name" value="NAD(P)-bd_dom_sf"/>
</dbReference>
<dbReference type="PRINTS" id="PR00080">
    <property type="entry name" value="SDRFAMILY"/>
</dbReference>
<dbReference type="CDD" id="cd05233">
    <property type="entry name" value="SDR_c"/>
    <property type="match status" value="1"/>
</dbReference>
<accession>A0A6J6GEX9</accession>
<dbReference type="InterPro" id="IPR002347">
    <property type="entry name" value="SDR_fam"/>
</dbReference>
<dbReference type="GO" id="GO:0048038">
    <property type="term" value="F:quinone binding"/>
    <property type="evidence" value="ECO:0007669"/>
    <property type="project" value="TreeGrafter"/>
</dbReference>
<dbReference type="PANTHER" id="PTHR42760:SF133">
    <property type="entry name" value="3-OXOACYL-[ACYL-CARRIER-PROTEIN] REDUCTASE"/>
    <property type="match status" value="1"/>
</dbReference>
<dbReference type="Pfam" id="PF13561">
    <property type="entry name" value="adh_short_C2"/>
    <property type="match status" value="1"/>
</dbReference>
<proteinExistence type="inferred from homology"/>
<evidence type="ECO:0000256" key="2">
    <source>
        <dbReference type="ARBA" id="ARBA00023002"/>
    </source>
</evidence>
<comment type="similarity">
    <text evidence="1">Belongs to the short-chain dehydrogenases/reductases (SDR) family.</text>
</comment>
<organism evidence="3">
    <name type="scientific">freshwater metagenome</name>
    <dbReference type="NCBI Taxonomy" id="449393"/>
    <lineage>
        <taxon>unclassified sequences</taxon>
        <taxon>metagenomes</taxon>
        <taxon>ecological metagenomes</taxon>
    </lineage>
</organism>
<gene>
    <name evidence="3" type="ORF">UFOPK1795_01107</name>
</gene>
<dbReference type="GO" id="GO:0006633">
    <property type="term" value="P:fatty acid biosynthetic process"/>
    <property type="evidence" value="ECO:0007669"/>
    <property type="project" value="TreeGrafter"/>
</dbReference>
<dbReference type="PRINTS" id="PR00081">
    <property type="entry name" value="GDHRDH"/>
</dbReference>
<dbReference type="SUPFAM" id="SSF51735">
    <property type="entry name" value="NAD(P)-binding Rossmann-fold domains"/>
    <property type="match status" value="1"/>
</dbReference>
<dbReference type="AlphaFoldDB" id="A0A6J6GEX9"/>